<evidence type="ECO:0000313" key="2">
    <source>
        <dbReference type="Proteomes" id="UP000243502"/>
    </source>
</evidence>
<accession>A0A2I8EUB1</accession>
<organism evidence="1 2">
    <name type="scientific">Paraburkholderia terrae</name>
    <dbReference type="NCBI Taxonomy" id="311230"/>
    <lineage>
        <taxon>Bacteria</taxon>
        <taxon>Pseudomonadati</taxon>
        <taxon>Pseudomonadota</taxon>
        <taxon>Betaproteobacteria</taxon>
        <taxon>Burkholderiales</taxon>
        <taxon>Burkholderiaceae</taxon>
        <taxon>Paraburkholderia</taxon>
    </lineage>
</organism>
<protein>
    <submittedName>
        <fullName evidence="1">Uncharacterized protein</fullName>
    </submittedName>
</protein>
<sequence>MAASTFAQADVIYIAKDKDATYSLTNEIRSDCASGGYAFIDTKKGVHWDACWTMTGTNMILTTYPVQQRIVVPALNFKKQ</sequence>
<proteinExistence type="predicted"/>
<reference evidence="1 2" key="1">
    <citation type="submission" date="2018-01" db="EMBL/GenBank/DDBJ databases">
        <title>Species boundaries and ecological features among Paraburkholderia terrae DSMZ17804T, P. hospita DSMZ17164T and P. caribensis DSMZ13236T.</title>
        <authorList>
            <person name="Pratama A.A."/>
        </authorList>
    </citation>
    <scope>NUCLEOTIDE SEQUENCE [LARGE SCALE GENOMIC DNA]</scope>
    <source>
        <strain evidence="1 2">DSM 17804</strain>
    </source>
</reference>
<gene>
    <name evidence="1" type="ORF">C2L65_25120</name>
</gene>
<dbReference type="EMBL" id="CP026112">
    <property type="protein sequence ID" value="AUT62861.1"/>
    <property type="molecule type" value="Genomic_DNA"/>
</dbReference>
<evidence type="ECO:0000313" key="1">
    <source>
        <dbReference type="EMBL" id="AUT62861.1"/>
    </source>
</evidence>
<dbReference type="KEGG" id="pter:C2L65_25120"/>
<dbReference type="AlphaFoldDB" id="A0A2I8EUB1"/>
<name>A0A2I8EUB1_9BURK</name>
<dbReference type="Proteomes" id="UP000243502">
    <property type="component" value="Chromosome 2"/>
</dbReference>